<dbReference type="EMBL" id="LIBO01000210">
    <property type="protein sequence ID" value="KRO61778.1"/>
    <property type="molecule type" value="Genomic_DNA"/>
</dbReference>
<dbReference type="NCBIfam" id="TIGR00125">
    <property type="entry name" value="cyt_tran_rel"/>
    <property type="match status" value="1"/>
</dbReference>
<dbReference type="AlphaFoldDB" id="A0A0R2RKV4"/>
<evidence type="ECO:0000313" key="4">
    <source>
        <dbReference type="EMBL" id="KRO61778.1"/>
    </source>
</evidence>
<dbReference type="GO" id="GO:0016779">
    <property type="term" value="F:nucleotidyltransferase activity"/>
    <property type="evidence" value="ECO:0007669"/>
    <property type="project" value="UniProtKB-KW"/>
</dbReference>
<dbReference type="PANTHER" id="PTHR43793:SF2">
    <property type="entry name" value="BIFUNCTIONAL PROTEIN HLDE"/>
    <property type="match status" value="1"/>
</dbReference>
<dbReference type="Gene3D" id="3.40.50.620">
    <property type="entry name" value="HUPs"/>
    <property type="match status" value="1"/>
</dbReference>
<evidence type="ECO:0000313" key="5">
    <source>
        <dbReference type="Proteomes" id="UP000051269"/>
    </source>
</evidence>
<proteinExistence type="predicted"/>
<dbReference type="Pfam" id="PF01467">
    <property type="entry name" value="CTP_transf_like"/>
    <property type="match status" value="1"/>
</dbReference>
<name>A0A0R2RKV4_9BACT</name>
<dbReference type="InterPro" id="IPR050385">
    <property type="entry name" value="Archaeal_FAD_synthase"/>
</dbReference>
<feature type="domain" description="Cytidyltransferase-like" evidence="3">
    <location>
        <begin position="27"/>
        <end position="120"/>
    </location>
</feature>
<evidence type="ECO:0000256" key="1">
    <source>
        <dbReference type="ARBA" id="ARBA00022679"/>
    </source>
</evidence>
<dbReference type="InterPro" id="IPR004821">
    <property type="entry name" value="Cyt_trans-like"/>
</dbReference>
<comment type="caution">
    <text evidence="4">The sequence shown here is derived from an EMBL/GenBank/DDBJ whole genome shotgun (WGS) entry which is preliminary data.</text>
</comment>
<dbReference type="SUPFAM" id="SSF52374">
    <property type="entry name" value="Nucleotidylyl transferase"/>
    <property type="match status" value="1"/>
</dbReference>
<dbReference type="PANTHER" id="PTHR43793">
    <property type="entry name" value="FAD SYNTHASE"/>
    <property type="match status" value="1"/>
</dbReference>
<keyword evidence="2" id="KW-0548">Nucleotidyltransferase</keyword>
<accession>A0A0R2RKV4</accession>
<gene>
    <name evidence="4" type="ORF">ABR82_09150</name>
</gene>
<sequence length="157" mass="17021">MGLLLSWEKLAEWREGQRRGGRRVVATNGCFDLLHVGHVRFLSEARSRGDVLVVGVNGDKSVKELKGAGRPVNGQADRAEVVAGLGCVDAVVIFPEKRATEFLRLVKPEVYVKGGDYEEGQLDADEVNVVKEGGGRVEILPLTPGRSTTAVLQKLKT</sequence>
<protein>
    <submittedName>
        <fullName evidence="4">ADP-heptose synthase</fullName>
    </submittedName>
</protein>
<evidence type="ECO:0000259" key="3">
    <source>
        <dbReference type="Pfam" id="PF01467"/>
    </source>
</evidence>
<organism evidence="4 5">
    <name type="scientific">Verrucomicrobia subdivision 6 bacterium BACL9 MAG-120507-bin52</name>
    <dbReference type="NCBI Taxonomy" id="1655590"/>
    <lineage>
        <taxon>Bacteria</taxon>
        <taxon>Pseudomonadati</taxon>
        <taxon>Verrucomicrobiota</taxon>
        <taxon>Verrucomicrobiia</taxon>
        <taxon>Verrucomicrobiales</taxon>
        <taxon>Verrucomicrobia subdivision 6</taxon>
    </lineage>
</organism>
<dbReference type="Proteomes" id="UP000051269">
    <property type="component" value="Unassembled WGS sequence"/>
</dbReference>
<reference evidence="4 5" key="1">
    <citation type="submission" date="2015-10" db="EMBL/GenBank/DDBJ databases">
        <title>Metagenome-Assembled Genomes uncover a global brackish microbiome.</title>
        <authorList>
            <person name="Hugerth L.W."/>
            <person name="Larsson J."/>
            <person name="Alneberg J."/>
            <person name="Lindh M.V."/>
            <person name="Legrand C."/>
            <person name="Pinhassi J."/>
            <person name="Andersson A.F."/>
        </authorList>
    </citation>
    <scope>NUCLEOTIDE SEQUENCE [LARGE SCALE GENOMIC DNA]</scope>
    <source>
        <strain evidence="4">BACL18 MAG-120507-bin52</strain>
    </source>
</reference>
<dbReference type="InterPro" id="IPR014729">
    <property type="entry name" value="Rossmann-like_a/b/a_fold"/>
</dbReference>
<evidence type="ECO:0000256" key="2">
    <source>
        <dbReference type="ARBA" id="ARBA00022695"/>
    </source>
</evidence>
<keyword evidence="1" id="KW-0808">Transferase</keyword>